<evidence type="ECO:0000256" key="2">
    <source>
        <dbReference type="SAM" id="SignalP"/>
    </source>
</evidence>
<reference evidence="3 4" key="1">
    <citation type="submission" date="2018-12" db="EMBL/GenBank/DDBJ databases">
        <authorList>
            <consortium name="Pathogen Informatics"/>
        </authorList>
    </citation>
    <scope>NUCLEOTIDE SEQUENCE [LARGE SCALE GENOMIC DNA]</scope>
    <source>
        <strain evidence="3 4">NCTC10207</strain>
    </source>
</reference>
<feature type="chain" id="PRO_5030805357" evidence="2">
    <location>
        <begin position="30"/>
        <end position="67"/>
    </location>
</feature>
<sequence length="67" mass="6946">MSAMKIIRRATVTVGLSAVLLAPLAPAQAVSGPDPEPRPTSSPSYSPKDAGKTLGKIIANILKQLHI</sequence>
<evidence type="ECO:0000313" key="3">
    <source>
        <dbReference type="EMBL" id="VEI23591.1"/>
    </source>
</evidence>
<proteinExistence type="predicted"/>
<protein>
    <submittedName>
        <fullName evidence="3">Uncharacterized protein</fullName>
    </submittedName>
</protein>
<gene>
    <name evidence="3" type="ORF">NCTC10207_01628</name>
</gene>
<name>A0A7Z9A439_9MICC</name>
<feature type="signal peptide" evidence="2">
    <location>
        <begin position="1"/>
        <end position="29"/>
    </location>
</feature>
<keyword evidence="2" id="KW-0732">Signal</keyword>
<organism evidence="3 4">
    <name type="scientific">Rothia aeria</name>
    <dbReference type="NCBI Taxonomy" id="172042"/>
    <lineage>
        <taxon>Bacteria</taxon>
        <taxon>Bacillati</taxon>
        <taxon>Actinomycetota</taxon>
        <taxon>Actinomycetes</taxon>
        <taxon>Micrococcales</taxon>
        <taxon>Micrococcaceae</taxon>
        <taxon>Rothia</taxon>
    </lineage>
</organism>
<accession>A0A7Z9A439</accession>
<evidence type="ECO:0000313" key="4">
    <source>
        <dbReference type="Proteomes" id="UP000282386"/>
    </source>
</evidence>
<evidence type="ECO:0000256" key="1">
    <source>
        <dbReference type="SAM" id="MobiDB-lite"/>
    </source>
</evidence>
<feature type="region of interest" description="Disordered" evidence="1">
    <location>
        <begin position="28"/>
        <end position="51"/>
    </location>
</feature>
<dbReference type="Proteomes" id="UP000282386">
    <property type="component" value="Chromosome"/>
</dbReference>
<dbReference type="AlphaFoldDB" id="A0A7Z9A439"/>
<dbReference type="EMBL" id="LR134479">
    <property type="protein sequence ID" value="VEI23591.1"/>
    <property type="molecule type" value="Genomic_DNA"/>
</dbReference>